<feature type="transmembrane region" description="Helical" evidence="9">
    <location>
        <begin position="956"/>
        <end position="989"/>
    </location>
</feature>
<feature type="domain" description="ABC transporter" evidence="10">
    <location>
        <begin position="544"/>
        <end position="766"/>
    </location>
</feature>
<feature type="domain" description="ABC transmembrane type-1" evidence="11">
    <location>
        <begin position="229"/>
        <end position="487"/>
    </location>
</feature>
<feature type="transmembrane region" description="Helical" evidence="9">
    <location>
        <begin position="345"/>
        <end position="369"/>
    </location>
</feature>
<feature type="transmembrane region" description="Helical" evidence="9">
    <location>
        <begin position="217"/>
        <end position="241"/>
    </location>
</feature>
<dbReference type="InterPro" id="IPR027417">
    <property type="entry name" value="P-loop_NTPase"/>
</dbReference>
<feature type="transmembrane region" description="Helical" evidence="9">
    <location>
        <begin position="457"/>
        <end position="484"/>
    </location>
</feature>
<feature type="transmembrane region" description="Helical" evidence="9">
    <location>
        <begin position="1089"/>
        <end position="1110"/>
    </location>
</feature>
<keyword evidence="5" id="KW-0547">Nucleotide-binding</keyword>
<keyword evidence="6" id="KW-0067">ATP-binding</keyword>
<dbReference type="PROSITE" id="PS50929">
    <property type="entry name" value="ABC_TM1F"/>
    <property type="match status" value="2"/>
</dbReference>
<dbReference type="PANTHER" id="PTHR24223">
    <property type="entry name" value="ATP-BINDING CASSETTE SUB-FAMILY C"/>
    <property type="match status" value="1"/>
</dbReference>
<keyword evidence="8 9" id="KW-0472">Membrane</keyword>
<dbReference type="FunFam" id="1.20.1560.10:FF:000006">
    <property type="entry name" value="ATP-binding cassette, sub-family C (CFTR/MRP), member 9"/>
    <property type="match status" value="1"/>
</dbReference>
<evidence type="ECO:0000256" key="8">
    <source>
        <dbReference type="ARBA" id="ARBA00023136"/>
    </source>
</evidence>
<dbReference type="GO" id="GO:0016887">
    <property type="term" value="F:ATP hydrolysis activity"/>
    <property type="evidence" value="ECO:0007669"/>
    <property type="project" value="InterPro"/>
</dbReference>
<dbReference type="SUPFAM" id="SSF52540">
    <property type="entry name" value="P-loop containing nucleoside triphosphate hydrolases"/>
    <property type="match status" value="3"/>
</dbReference>
<feature type="transmembrane region" description="Helical" evidence="9">
    <location>
        <begin position="879"/>
        <end position="904"/>
    </location>
</feature>
<feature type="transmembrane region" description="Helical" evidence="9">
    <location>
        <begin position="117"/>
        <end position="135"/>
    </location>
</feature>
<dbReference type="InterPro" id="IPR011527">
    <property type="entry name" value="ABC1_TM_dom"/>
</dbReference>
<evidence type="ECO:0000256" key="1">
    <source>
        <dbReference type="ARBA" id="ARBA00004128"/>
    </source>
</evidence>
<feature type="transmembrane region" description="Helical" evidence="9">
    <location>
        <begin position="375"/>
        <end position="394"/>
    </location>
</feature>
<dbReference type="CDD" id="cd03250">
    <property type="entry name" value="ABCC_MRP_domain1"/>
    <property type="match status" value="1"/>
</dbReference>
<keyword evidence="13" id="KW-1185">Reference proteome</keyword>
<evidence type="ECO:0000256" key="6">
    <source>
        <dbReference type="ARBA" id="ARBA00022840"/>
    </source>
</evidence>
<name>A0A433QZ51_9FUNG</name>
<feature type="transmembrane region" description="Helical" evidence="9">
    <location>
        <begin position="32"/>
        <end position="51"/>
    </location>
</feature>
<organism evidence="12 13">
    <name type="scientific">Jimgerdemannia flammicorona</name>
    <dbReference type="NCBI Taxonomy" id="994334"/>
    <lineage>
        <taxon>Eukaryota</taxon>
        <taxon>Fungi</taxon>
        <taxon>Fungi incertae sedis</taxon>
        <taxon>Mucoromycota</taxon>
        <taxon>Mucoromycotina</taxon>
        <taxon>Endogonomycetes</taxon>
        <taxon>Endogonales</taxon>
        <taxon>Endogonaceae</taxon>
        <taxon>Jimgerdemannia</taxon>
    </lineage>
</organism>
<dbReference type="GO" id="GO:0016020">
    <property type="term" value="C:membrane"/>
    <property type="evidence" value="ECO:0007669"/>
    <property type="project" value="InterPro"/>
</dbReference>
<evidence type="ECO:0000259" key="11">
    <source>
        <dbReference type="PROSITE" id="PS50929"/>
    </source>
</evidence>
<dbReference type="InterPro" id="IPR003439">
    <property type="entry name" value="ABC_transporter-like_ATP-bd"/>
</dbReference>
<dbReference type="CDD" id="cd18595">
    <property type="entry name" value="ABC_6TM_MRP1_2_3_6_D1_like"/>
    <property type="match status" value="1"/>
</dbReference>
<protein>
    <submittedName>
        <fullName evidence="12">ABC transporter type 1, transmembrane domain-containing protein</fullName>
    </submittedName>
</protein>
<evidence type="ECO:0000256" key="7">
    <source>
        <dbReference type="ARBA" id="ARBA00022989"/>
    </source>
</evidence>
<evidence type="ECO:0000313" key="12">
    <source>
        <dbReference type="EMBL" id="RUS35015.1"/>
    </source>
</evidence>
<feature type="transmembrane region" description="Helical" evidence="9">
    <location>
        <begin position="415"/>
        <end position="431"/>
    </location>
</feature>
<dbReference type="Proteomes" id="UP000274822">
    <property type="component" value="Unassembled WGS sequence"/>
</dbReference>
<dbReference type="InterPro" id="IPR003593">
    <property type="entry name" value="AAA+_ATPase"/>
</dbReference>
<dbReference type="PROSITE" id="PS00211">
    <property type="entry name" value="ABC_TRANSPORTER_1"/>
    <property type="match status" value="2"/>
</dbReference>
<evidence type="ECO:0000256" key="3">
    <source>
        <dbReference type="ARBA" id="ARBA00022692"/>
    </source>
</evidence>
<evidence type="ECO:0000256" key="5">
    <source>
        <dbReference type="ARBA" id="ARBA00022741"/>
    </source>
</evidence>
<evidence type="ECO:0000256" key="4">
    <source>
        <dbReference type="ARBA" id="ARBA00022737"/>
    </source>
</evidence>
<evidence type="ECO:0000256" key="9">
    <source>
        <dbReference type="SAM" id="Phobius"/>
    </source>
</evidence>
<proteinExistence type="predicted"/>
<dbReference type="InterPro" id="IPR017871">
    <property type="entry name" value="ABC_transporter-like_CS"/>
</dbReference>
<feature type="transmembrane region" description="Helical" evidence="9">
    <location>
        <begin position="271"/>
        <end position="296"/>
    </location>
</feature>
<keyword evidence="2" id="KW-0813">Transport</keyword>
<dbReference type="CDD" id="cd03244">
    <property type="entry name" value="ABCC_MRP_domain2"/>
    <property type="match status" value="1"/>
</dbReference>
<feature type="transmembrane region" description="Helical" evidence="9">
    <location>
        <begin position="89"/>
        <end position="111"/>
    </location>
</feature>
<dbReference type="CDD" id="cd18603">
    <property type="entry name" value="ABC_6TM_MRP1_2_3_6_D2_like"/>
    <property type="match status" value="1"/>
</dbReference>
<dbReference type="SMART" id="SM00382">
    <property type="entry name" value="AAA"/>
    <property type="match status" value="2"/>
</dbReference>
<evidence type="ECO:0000313" key="13">
    <source>
        <dbReference type="Proteomes" id="UP000274822"/>
    </source>
</evidence>
<dbReference type="SUPFAM" id="SSF90123">
    <property type="entry name" value="ABC transporter transmembrane region"/>
    <property type="match status" value="2"/>
</dbReference>
<feature type="transmembrane region" description="Helical" evidence="9">
    <location>
        <begin position="1061"/>
        <end position="1082"/>
    </location>
</feature>
<feature type="transmembrane region" description="Helical" evidence="9">
    <location>
        <begin position="57"/>
        <end position="77"/>
    </location>
</feature>
<dbReference type="InterPro" id="IPR036640">
    <property type="entry name" value="ABC1_TM_sf"/>
</dbReference>
<dbReference type="EMBL" id="RBNJ01000254">
    <property type="protein sequence ID" value="RUS35015.1"/>
    <property type="molecule type" value="Genomic_DNA"/>
</dbReference>
<gene>
    <name evidence="12" type="ORF">BC938DRAFT_476902</name>
</gene>
<dbReference type="Gene3D" id="3.40.50.300">
    <property type="entry name" value="P-loop containing nucleotide triphosphate hydrolases"/>
    <property type="match status" value="2"/>
</dbReference>
<evidence type="ECO:0000259" key="10">
    <source>
        <dbReference type="PROSITE" id="PS50893"/>
    </source>
</evidence>
<keyword evidence="4" id="KW-0677">Repeat</keyword>
<dbReference type="FunFam" id="3.40.50.300:FF:000163">
    <property type="entry name" value="Multidrug resistance-associated protein member 4"/>
    <property type="match status" value="1"/>
</dbReference>
<feature type="domain" description="ABC transporter" evidence="10">
    <location>
        <begin position="1154"/>
        <end position="1420"/>
    </location>
</feature>
<feature type="transmembrane region" description="Helical" evidence="9">
    <location>
        <begin position="838"/>
        <end position="859"/>
    </location>
</feature>
<accession>A0A433QZ51</accession>
<dbReference type="PROSITE" id="PS50893">
    <property type="entry name" value="ABC_TRANSPORTER_2"/>
    <property type="match status" value="2"/>
</dbReference>
<dbReference type="Pfam" id="PF00005">
    <property type="entry name" value="ABC_tran"/>
    <property type="match status" value="2"/>
</dbReference>
<keyword evidence="7 9" id="KW-1133">Transmembrane helix</keyword>
<dbReference type="GO" id="GO:0005524">
    <property type="term" value="F:ATP binding"/>
    <property type="evidence" value="ECO:0007669"/>
    <property type="project" value="UniProtKB-KW"/>
</dbReference>
<feature type="domain" description="ABC transmembrane type-1" evidence="11">
    <location>
        <begin position="839"/>
        <end position="1118"/>
    </location>
</feature>
<comment type="subcellular location">
    <subcellularLocation>
        <location evidence="1">Vacuole membrane</location>
        <topology evidence="1">Multi-pass membrane protein</topology>
    </subcellularLocation>
</comment>
<dbReference type="InterPro" id="IPR050173">
    <property type="entry name" value="ABC_transporter_C-like"/>
</dbReference>
<comment type="caution">
    <text evidence="12">The sequence shown here is derived from an EMBL/GenBank/DDBJ whole genome shotgun (WGS) entry which is preliminary data.</text>
</comment>
<dbReference type="PANTHER" id="PTHR24223:SF443">
    <property type="entry name" value="MULTIDRUG-RESISTANCE LIKE PROTEIN 1, ISOFORM I"/>
    <property type="match status" value="1"/>
</dbReference>
<dbReference type="FunFam" id="1.20.1560.10:FF:000001">
    <property type="entry name" value="ATP-binding cassette subfamily C member 1"/>
    <property type="match status" value="1"/>
</dbReference>
<sequence length="1434" mass="159605">MLLILYAVPRLLYTAWSYSSMKDKDKDAPKNWILLLVTFTAAIGETTTSSMNGAIRFLPFTIVGLVLTAGLMHTTFLHNVHRGRSGILSVYWVLVVAFGVVKTRTLTVTYISTLEPTRYAFFIVQFILALALLFLEQVPTRTTNPILTNPEATSSPASILFFHWIQPLITKSYKGQLDFSDLWAVPDFLSLANAHAAFSKHWAVEVKKPKPSLLRAIFKAFGLLYISPILCILIASTLQYLQPSLLNPLLTFINSYAKDSQGAYINTPQPLSVGIVVAVGLFLLSVIASIFSAWFFKLACNFGFVIRAAMIAAIYRKSLRLSPASRQTATVGEITNRMSVDAENFFWSAQSLGLVVTTFYQIALALYFLYGQLSWAIFAGLGVILLTFPLNYWIGSSFNKWMKGKMQNMDRRMRLMNEIIGGIKIVKLYAWEKPFVDKVNEAREDEVKFLKQFGQGIAWITVMFTVAPYLVSIACFGVYAGVLADKEHPLDSVRIFVSLTQNVSSFMQTYVALNRIRDFLLLEEVDDSAVLHLPYDTTLPSIVLNSASVAWAADAKPTLSDVNLSIARGSLTAVIGRVGSGKTSLISAAIGDMYKQGGTIEIRGSVAYVPQQAWIINATLRENIIFGLAWDESRYRRIIEACCLLADIEMLPGGDMTEIGERGINLSGGQKQRVSLARAVYADADVYLLDDPLSAVDAHVDRALFENVIGPEGLLKEKTRVLVTHGIHHLQNVDEIVALERQRVAECGTYAELMALQGETYKLLVEYSSRPKKEEEEGEAELEEKELDGKVLPVEKEVEPTEEKKLNNGVLVEEERREEGQIGWKVYVTYLKACSLRYVVMFMVVMLLSQGVSVGSRYWLQNWSTQLDAASSIGYYLGIYILLVFGYAFFSFMTGWILLAVAGIRASRVLHGQLLERVFRLKMSFFDTTPLGRITNRFSKDLSSIDEKIPLMMQNWVFMLTSTISSIIVIGVTTPIFLAIVPPITYAFYWVQSHYLWMSRDLKRLESASRSPIYQHFSETLGGISTIRAYDQSDRFVLENVKRSDANVGAFYLWVSSNRWLQLRVEFLGAFIVLGSAIFACVSRESLSPGLVGLAVSYAMTVTGDVTWLVRSYCDMETNIVSVERIKEYVELPTEAAEVTDFPLAEDWPARGVIEFRNYSTRYREGLELVLKGISFNVAQGEKVGIVGRTGAGKSSLTLSLFRLIEAAGPSSAGVAVAEESVEEKRSDNATLQSHDTDTGTGGIYIDGVEISRLGLTTLRSRLSIIPQDPVLFIGTIRDNLDPFGENDDKALWDALESAHLKEHVGGLEGGLNAPVSQGGENFSVGQRQLICLARALLRKTRILVLDEATSATDVQTDELIQKTIRKEFKDRTILTIAHRITTILDSDKILVLDAGRVAEYDTPDKLLADRSSKFYALAKQTGQNRSAEDITAE</sequence>
<reference evidence="12 13" key="1">
    <citation type="journal article" date="2018" name="New Phytol.">
        <title>Phylogenomics of Endogonaceae and evolution of mycorrhizas within Mucoromycota.</title>
        <authorList>
            <person name="Chang Y."/>
            <person name="Desiro A."/>
            <person name="Na H."/>
            <person name="Sandor L."/>
            <person name="Lipzen A."/>
            <person name="Clum A."/>
            <person name="Barry K."/>
            <person name="Grigoriev I.V."/>
            <person name="Martin F.M."/>
            <person name="Stajich J.E."/>
            <person name="Smith M.E."/>
            <person name="Bonito G."/>
            <person name="Spatafora J.W."/>
        </authorList>
    </citation>
    <scope>NUCLEOTIDE SEQUENCE [LARGE SCALE GENOMIC DNA]</scope>
    <source>
        <strain evidence="12 13">AD002</strain>
    </source>
</reference>
<evidence type="ECO:0000256" key="2">
    <source>
        <dbReference type="ARBA" id="ARBA00022448"/>
    </source>
</evidence>
<dbReference type="Pfam" id="PF00664">
    <property type="entry name" value="ABC_membrane"/>
    <property type="match status" value="2"/>
</dbReference>
<dbReference type="GO" id="GO:0140359">
    <property type="term" value="F:ABC-type transporter activity"/>
    <property type="evidence" value="ECO:0007669"/>
    <property type="project" value="InterPro"/>
</dbReference>
<dbReference type="Gene3D" id="1.20.1560.10">
    <property type="entry name" value="ABC transporter type 1, transmembrane domain"/>
    <property type="match status" value="2"/>
</dbReference>
<keyword evidence="3 9" id="KW-0812">Transmembrane</keyword>
<dbReference type="GO" id="GO:0012505">
    <property type="term" value="C:endomembrane system"/>
    <property type="evidence" value="ECO:0007669"/>
    <property type="project" value="UniProtKB-SubCell"/>
</dbReference>
<dbReference type="FunFam" id="3.40.50.300:FF:000997">
    <property type="entry name" value="Multidrug resistance-associated protein 1"/>
    <property type="match status" value="1"/>
</dbReference>